<feature type="transmembrane region" description="Helical" evidence="14">
    <location>
        <begin position="49"/>
        <end position="67"/>
    </location>
</feature>
<dbReference type="InterPro" id="IPR004358">
    <property type="entry name" value="Sig_transdc_His_kin-like_C"/>
</dbReference>
<dbReference type="InterPro" id="IPR001789">
    <property type="entry name" value="Sig_transdc_resp-reg_receiver"/>
</dbReference>
<dbReference type="InterPro" id="IPR003594">
    <property type="entry name" value="HATPase_dom"/>
</dbReference>
<evidence type="ECO:0000259" key="16">
    <source>
        <dbReference type="PROSITE" id="PS50110"/>
    </source>
</evidence>
<dbReference type="SUPFAM" id="SSF55874">
    <property type="entry name" value="ATPase domain of HSP90 chaperone/DNA topoisomerase II/histidine kinase"/>
    <property type="match status" value="1"/>
</dbReference>
<dbReference type="Pfam" id="PF00072">
    <property type="entry name" value="Response_reg"/>
    <property type="match status" value="1"/>
</dbReference>
<evidence type="ECO:0000256" key="12">
    <source>
        <dbReference type="ARBA" id="ARBA00023136"/>
    </source>
</evidence>
<feature type="domain" description="Response regulatory" evidence="16">
    <location>
        <begin position="918"/>
        <end position="1036"/>
    </location>
</feature>
<dbReference type="SUPFAM" id="SSF52172">
    <property type="entry name" value="CheY-like"/>
    <property type="match status" value="1"/>
</dbReference>
<evidence type="ECO:0000256" key="13">
    <source>
        <dbReference type="PROSITE-ProRule" id="PRU00169"/>
    </source>
</evidence>
<dbReference type="SMART" id="SM00448">
    <property type="entry name" value="REC"/>
    <property type="match status" value="1"/>
</dbReference>
<dbReference type="PROSITE" id="PS50110">
    <property type="entry name" value="RESPONSE_REGULATORY"/>
    <property type="match status" value="1"/>
</dbReference>
<feature type="domain" description="PAS" evidence="17">
    <location>
        <begin position="121"/>
        <end position="186"/>
    </location>
</feature>
<dbReference type="InterPro" id="IPR013656">
    <property type="entry name" value="PAS_4"/>
</dbReference>
<dbReference type="InterPro" id="IPR035965">
    <property type="entry name" value="PAS-like_dom_sf"/>
</dbReference>
<protein>
    <recommendedName>
        <fullName evidence="3">histidine kinase</fullName>
        <ecNumber evidence="3">2.7.13.3</ecNumber>
    </recommendedName>
</protein>
<evidence type="ECO:0000256" key="6">
    <source>
        <dbReference type="ARBA" id="ARBA00022692"/>
    </source>
</evidence>
<evidence type="ECO:0000256" key="9">
    <source>
        <dbReference type="ARBA" id="ARBA00022840"/>
    </source>
</evidence>
<name>A0ABR8D8L5_9NOST</name>
<comment type="caution">
    <text evidence="19">The sequence shown here is derived from an EMBL/GenBank/DDBJ whole genome shotgun (WGS) entry which is preliminary data.</text>
</comment>
<evidence type="ECO:0000313" key="19">
    <source>
        <dbReference type="EMBL" id="MBD2503014.1"/>
    </source>
</evidence>
<accession>A0ABR8D8L5</accession>
<evidence type="ECO:0000256" key="10">
    <source>
        <dbReference type="ARBA" id="ARBA00022989"/>
    </source>
</evidence>
<evidence type="ECO:0000256" key="5">
    <source>
        <dbReference type="ARBA" id="ARBA00022679"/>
    </source>
</evidence>
<dbReference type="EC" id="2.7.13.3" evidence="3"/>
<dbReference type="Pfam" id="PF08448">
    <property type="entry name" value="PAS_4"/>
    <property type="match status" value="1"/>
</dbReference>
<comment type="subcellular location">
    <subcellularLocation>
        <location evidence="2">Membrane</location>
        <topology evidence="2">Multi-pass membrane protein</topology>
    </subcellularLocation>
</comment>
<dbReference type="CDD" id="cd00082">
    <property type="entry name" value="HisKA"/>
    <property type="match status" value="1"/>
</dbReference>
<dbReference type="InterPro" id="IPR036097">
    <property type="entry name" value="HisK_dim/P_sf"/>
</dbReference>
<proteinExistence type="predicted"/>
<feature type="domain" description="PAS" evidence="17">
    <location>
        <begin position="253"/>
        <end position="289"/>
    </location>
</feature>
<dbReference type="RefSeq" id="WP_190475815.1">
    <property type="nucleotide sequence ID" value="NZ_JACJSG010000030.1"/>
</dbReference>
<dbReference type="Pfam" id="PF13188">
    <property type="entry name" value="PAS_8"/>
    <property type="match status" value="1"/>
</dbReference>
<dbReference type="InterPro" id="IPR003661">
    <property type="entry name" value="HisK_dim/P_dom"/>
</dbReference>
<dbReference type="Pfam" id="PF13493">
    <property type="entry name" value="DUF4118"/>
    <property type="match status" value="1"/>
</dbReference>
<dbReference type="InterPro" id="IPR025201">
    <property type="entry name" value="KdpD_TM"/>
</dbReference>
<evidence type="ECO:0000256" key="4">
    <source>
        <dbReference type="ARBA" id="ARBA00022553"/>
    </source>
</evidence>
<dbReference type="SMART" id="SM00387">
    <property type="entry name" value="HATPase_c"/>
    <property type="match status" value="1"/>
</dbReference>
<dbReference type="CDD" id="cd00130">
    <property type="entry name" value="PAS"/>
    <property type="match status" value="2"/>
</dbReference>
<feature type="domain" description="PAC" evidence="18">
    <location>
        <begin position="602"/>
        <end position="654"/>
    </location>
</feature>
<dbReference type="Gene3D" id="1.20.120.620">
    <property type="entry name" value="Backbone structure of the membrane domain of e. Coli histidine kinase receptor kdpd"/>
    <property type="match status" value="1"/>
</dbReference>
<evidence type="ECO:0000256" key="8">
    <source>
        <dbReference type="ARBA" id="ARBA00022777"/>
    </source>
</evidence>
<keyword evidence="9" id="KW-0067">ATP-binding</keyword>
<feature type="domain" description="PAS" evidence="17">
    <location>
        <begin position="529"/>
        <end position="599"/>
    </location>
</feature>
<dbReference type="Gene3D" id="3.30.565.10">
    <property type="entry name" value="Histidine kinase-like ATPase, C-terminal domain"/>
    <property type="match status" value="1"/>
</dbReference>
<keyword evidence="20" id="KW-1185">Reference proteome</keyword>
<organism evidence="19 20">
    <name type="scientific">Anabaena azotica FACHB-119</name>
    <dbReference type="NCBI Taxonomy" id="947527"/>
    <lineage>
        <taxon>Bacteria</taxon>
        <taxon>Bacillati</taxon>
        <taxon>Cyanobacteriota</taxon>
        <taxon>Cyanophyceae</taxon>
        <taxon>Nostocales</taxon>
        <taxon>Nostocaceae</taxon>
        <taxon>Anabaena</taxon>
        <taxon>Anabaena azotica</taxon>
    </lineage>
</organism>
<dbReference type="Gene3D" id="3.40.50.2300">
    <property type="match status" value="1"/>
</dbReference>
<evidence type="ECO:0000256" key="1">
    <source>
        <dbReference type="ARBA" id="ARBA00000085"/>
    </source>
</evidence>
<dbReference type="InterPro" id="IPR038318">
    <property type="entry name" value="KdpD_sf"/>
</dbReference>
<dbReference type="PRINTS" id="PR00344">
    <property type="entry name" value="BCTRLSENSOR"/>
</dbReference>
<keyword evidence="12 14" id="KW-0472">Membrane</keyword>
<dbReference type="Pfam" id="PF00512">
    <property type="entry name" value="HisKA"/>
    <property type="match status" value="1"/>
</dbReference>
<feature type="domain" description="PAC" evidence="18">
    <location>
        <begin position="476"/>
        <end position="528"/>
    </location>
</feature>
<evidence type="ECO:0000256" key="3">
    <source>
        <dbReference type="ARBA" id="ARBA00012438"/>
    </source>
</evidence>
<dbReference type="SMART" id="SM00086">
    <property type="entry name" value="PAC"/>
    <property type="match status" value="4"/>
</dbReference>
<dbReference type="InterPro" id="IPR001610">
    <property type="entry name" value="PAC"/>
</dbReference>
<dbReference type="InterPro" id="IPR005467">
    <property type="entry name" value="His_kinase_dom"/>
</dbReference>
<keyword evidence="11" id="KW-0902">Two-component regulatory system</keyword>
<dbReference type="PANTHER" id="PTHR43547">
    <property type="entry name" value="TWO-COMPONENT HISTIDINE KINASE"/>
    <property type="match status" value="1"/>
</dbReference>
<dbReference type="CDD" id="cd16922">
    <property type="entry name" value="HATPase_EvgS-ArcB-TorS-like"/>
    <property type="match status" value="1"/>
</dbReference>
<dbReference type="PROSITE" id="PS50112">
    <property type="entry name" value="PAS"/>
    <property type="match status" value="3"/>
</dbReference>
<feature type="transmembrane region" description="Helical" evidence="14">
    <location>
        <begin position="12"/>
        <end position="29"/>
    </location>
</feature>
<keyword evidence="8" id="KW-0418">Kinase</keyword>
<dbReference type="InterPro" id="IPR013767">
    <property type="entry name" value="PAS_fold"/>
</dbReference>
<dbReference type="Gene3D" id="3.30.450.20">
    <property type="entry name" value="PAS domain"/>
    <property type="match status" value="4"/>
</dbReference>
<feature type="transmembrane region" description="Helical" evidence="14">
    <location>
        <begin position="87"/>
        <end position="103"/>
    </location>
</feature>
<feature type="domain" description="PAC" evidence="18">
    <location>
        <begin position="333"/>
        <end position="385"/>
    </location>
</feature>
<dbReference type="EMBL" id="JACJSG010000030">
    <property type="protein sequence ID" value="MBD2503014.1"/>
    <property type="molecule type" value="Genomic_DNA"/>
</dbReference>
<dbReference type="PANTHER" id="PTHR43547:SF2">
    <property type="entry name" value="HYBRID SIGNAL TRANSDUCTION HISTIDINE KINASE C"/>
    <property type="match status" value="1"/>
</dbReference>
<evidence type="ECO:0000313" key="20">
    <source>
        <dbReference type="Proteomes" id="UP000661112"/>
    </source>
</evidence>
<dbReference type="Gene3D" id="1.10.287.130">
    <property type="match status" value="1"/>
</dbReference>
<feature type="domain" description="Histidine kinase" evidence="15">
    <location>
        <begin position="679"/>
        <end position="897"/>
    </location>
</feature>
<dbReference type="PROSITE" id="PS50109">
    <property type="entry name" value="HIS_KIN"/>
    <property type="match status" value="1"/>
</dbReference>
<keyword evidence="10 14" id="KW-1133">Transmembrane helix</keyword>
<dbReference type="InterPro" id="IPR000700">
    <property type="entry name" value="PAS-assoc_C"/>
</dbReference>
<gene>
    <name evidence="19" type="ORF">H6G83_20805</name>
</gene>
<dbReference type="SUPFAM" id="SSF55785">
    <property type="entry name" value="PYP-like sensor domain (PAS domain)"/>
    <property type="match status" value="4"/>
</dbReference>
<keyword evidence="6 14" id="KW-0812">Transmembrane</keyword>
<evidence type="ECO:0000259" key="18">
    <source>
        <dbReference type="PROSITE" id="PS50113"/>
    </source>
</evidence>
<reference evidence="19 20" key="1">
    <citation type="journal article" date="2020" name="ISME J.">
        <title>Comparative genomics reveals insights into cyanobacterial evolution and habitat adaptation.</title>
        <authorList>
            <person name="Chen M.Y."/>
            <person name="Teng W.K."/>
            <person name="Zhao L."/>
            <person name="Hu C.X."/>
            <person name="Zhou Y.K."/>
            <person name="Han B.P."/>
            <person name="Song L.R."/>
            <person name="Shu W.S."/>
        </authorList>
    </citation>
    <scope>NUCLEOTIDE SEQUENCE [LARGE SCALE GENOMIC DNA]</scope>
    <source>
        <strain evidence="19 20">FACHB-119</strain>
    </source>
</reference>
<evidence type="ECO:0000256" key="11">
    <source>
        <dbReference type="ARBA" id="ARBA00023012"/>
    </source>
</evidence>
<keyword evidence="4 13" id="KW-0597">Phosphoprotein</keyword>
<sequence length="1039" mass="116722">MTYIQRSHLKCYSISIVSVLLALLLGIILEGSLKLEISPLLLACEIFSSWYGGLAPGIVATVLAIIVKDYFLIEPFNSLVVSQGNEVINLIVLCLLGLLFSLLNSQRLTVKQISEAKLAKLKVSYQHLLETAHEGIWIFDKQGKTEYVNPRLAQMLNYSIEQMGDRSIFDFIEPQPRQVIQQWLEQPHHQPTKQQWELRLQRQDQAPLWVIVSISYLVDQDHQFSTVLAVLTDITQRQQAQEIAPGQPKTDIERQRLQAILDILPVGVLISDPQGQLLEINPAVKAIWGEDAPLLDNINQYHEYKGWWADTGKPLASQDWTLARTLATGKAIIGEEIDIETFDGERKTILNSAIPIKDETGAIINAIAVNIDISHRKQVEAALRQSETIAKARAEELETIMETVPAAVWIAHDPQCHSMSVNRAAYEMMRMPPGSIMTATPASGEYPFLFKIQKNGQDIPLNELAMQQAGITGKEVEAEFEFVFSADDVRHIYGKAAPLRDTDGNVRGVIGAFLDITERQQLISQLQQSELMFRTLANTMPQMFWITHPDGYHEYFNQRWYDYTGKTSQQAQGEGWLNILHPDDVRSTITRWQNSLETGKDYETEFRLRRADGEYRWHLGRAMPLINQDGEIIKWFGSCTEIHDQKLAVEERAQAWERERAARIELEQANRMKDDFLAIVSHELRSPLNPILGWAKLLKSRKLDPIKTHQALEVIERNAKLQARLIDDLLDVSRILRGKLSLNVCTVDLVATIEAALETVRLTAEGKSIQIVTKLTDRSCKVEGDPNRLQQIVWNLLTNAVKFTPEGGRVEITLKTVDSLAQIEVSDTGKGISSDFLPYVFERFRQADEVTTRKFGGLGLGLAIVRHLVELHGGSVQVTSPGEGLGATFTVTLPIIVTSHLDEKHFFADITPNLQGLRMVVVDDDADTLQLLSLILEQYGIEVKAVSSAREALQAIAQTKPDILLSDIGMPDIDGYMLIKQIRDMEVASDTRLRAIALTAFAGETNFQKIMAAGFQQHLTKPVEPSELATVIANVMQNK</sequence>
<evidence type="ECO:0000256" key="14">
    <source>
        <dbReference type="SAM" id="Phobius"/>
    </source>
</evidence>
<dbReference type="InterPro" id="IPR011006">
    <property type="entry name" value="CheY-like_superfamily"/>
</dbReference>
<evidence type="ECO:0000259" key="17">
    <source>
        <dbReference type="PROSITE" id="PS50112"/>
    </source>
</evidence>
<dbReference type="SMART" id="SM00091">
    <property type="entry name" value="PAS"/>
    <property type="match status" value="3"/>
</dbReference>
<comment type="catalytic activity">
    <reaction evidence="1">
        <text>ATP + protein L-histidine = ADP + protein N-phospho-L-histidine.</text>
        <dbReference type="EC" id="2.7.13.3"/>
    </reaction>
</comment>
<dbReference type="Pfam" id="PF08447">
    <property type="entry name" value="PAS_3"/>
    <property type="match status" value="1"/>
</dbReference>
<dbReference type="InterPro" id="IPR036890">
    <property type="entry name" value="HATPase_C_sf"/>
</dbReference>
<dbReference type="InterPro" id="IPR000014">
    <property type="entry name" value="PAS"/>
</dbReference>
<dbReference type="NCBIfam" id="TIGR00229">
    <property type="entry name" value="sensory_box"/>
    <property type="match status" value="2"/>
</dbReference>
<feature type="modified residue" description="4-aspartylphosphate" evidence="13">
    <location>
        <position position="967"/>
    </location>
</feature>
<evidence type="ECO:0000256" key="7">
    <source>
        <dbReference type="ARBA" id="ARBA00022741"/>
    </source>
</evidence>
<evidence type="ECO:0000256" key="2">
    <source>
        <dbReference type="ARBA" id="ARBA00004141"/>
    </source>
</evidence>
<dbReference type="PROSITE" id="PS50113">
    <property type="entry name" value="PAC"/>
    <property type="match status" value="4"/>
</dbReference>
<dbReference type="CDD" id="cd17580">
    <property type="entry name" value="REC_2_DhkD-like"/>
    <property type="match status" value="1"/>
</dbReference>
<keyword evidence="7" id="KW-0547">Nucleotide-binding</keyword>
<dbReference type="Pfam" id="PF00989">
    <property type="entry name" value="PAS"/>
    <property type="match status" value="1"/>
</dbReference>
<dbReference type="SMART" id="SM00388">
    <property type="entry name" value="HisKA"/>
    <property type="match status" value="1"/>
</dbReference>
<keyword evidence="5" id="KW-0808">Transferase</keyword>
<dbReference type="InterPro" id="IPR013655">
    <property type="entry name" value="PAS_fold_3"/>
</dbReference>
<dbReference type="SUPFAM" id="SSF47384">
    <property type="entry name" value="Homodimeric domain of signal transducing histidine kinase"/>
    <property type="match status" value="1"/>
</dbReference>
<feature type="domain" description="PAC" evidence="18">
    <location>
        <begin position="194"/>
        <end position="246"/>
    </location>
</feature>
<evidence type="ECO:0000259" key="15">
    <source>
        <dbReference type="PROSITE" id="PS50109"/>
    </source>
</evidence>
<dbReference type="Pfam" id="PF02518">
    <property type="entry name" value="HATPase_c"/>
    <property type="match status" value="1"/>
</dbReference>
<dbReference type="Proteomes" id="UP000661112">
    <property type="component" value="Unassembled WGS sequence"/>
</dbReference>